<dbReference type="EMBL" id="JADDUC010000005">
    <property type="protein sequence ID" value="KAG0133951.1"/>
    <property type="molecule type" value="Genomic_DNA"/>
</dbReference>
<proteinExistence type="predicted"/>
<evidence type="ECO:0000313" key="7">
    <source>
        <dbReference type="EMBL" id="KAG0133951.1"/>
    </source>
</evidence>
<dbReference type="Proteomes" id="UP000618051">
    <property type="component" value="Unassembled WGS sequence"/>
</dbReference>
<keyword evidence="3 5" id="KW-1133">Transmembrane helix</keyword>
<evidence type="ECO:0000259" key="6">
    <source>
        <dbReference type="PROSITE" id="PS50801"/>
    </source>
</evidence>
<comment type="subcellular location">
    <subcellularLocation>
        <location evidence="1">Membrane</location>
        <topology evidence="1">Multi-pass membrane protein</topology>
    </subcellularLocation>
</comment>
<feature type="transmembrane region" description="Helical" evidence="5">
    <location>
        <begin position="245"/>
        <end position="264"/>
    </location>
</feature>
<gene>
    <name evidence="8" type="ORF">IHE44_0012557</name>
    <name evidence="7" type="ORF">IHE44_009841</name>
</gene>
<evidence type="ECO:0000256" key="3">
    <source>
        <dbReference type="ARBA" id="ARBA00022989"/>
    </source>
</evidence>
<feature type="transmembrane region" description="Helical" evidence="5">
    <location>
        <begin position="48"/>
        <end position="75"/>
    </location>
</feature>
<evidence type="ECO:0000313" key="9">
    <source>
        <dbReference type="Proteomes" id="UP000618051"/>
    </source>
</evidence>
<dbReference type="GO" id="GO:0016020">
    <property type="term" value="C:membrane"/>
    <property type="evidence" value="ECO:0007669"/>
    <property type="project" value="UniProtKB-SubCell"/>
</dbReference>
<feature type="transmembrane region" description="Helical" evidence="5">
    <location>
        <begin position="292"/>
        <end position="311"/>
    </location>
</feature>
<dbReference type="PROSITE" id="PS01130">
    <property type="entry name" value="SLC26A"/>
    <property type="match status" value="1"/>
</dbReference>
<dbReference type="Gene3D" id="3.30.750.24">
    <property type="entry name" value="STAS domain"/>
    <property type="match status" value="1"/>
</dbReference>
<organism evidence="7">
    <name type="scientific">Lamprotornis superbus</name>
    <dbReference type="NCBI Taxonomy" id="245042"/>
    <lineage>
        <taxon>Eukaryota</taxon>
        <taxon>Metazoa</taxon>
        <taxon>Chordata</taxon>
        <taxon>Craniata</taxon>
        <taxon>Vertebrata</taxon>
        <taxon>Euteleostomi</taxon>
        <taxon>Archelosauria</taxon>
        <taxon>Archosauria</taxon>
        <taxon>Dinosauria</taxon>
        <taxon>Saurischia</taxon>
        <taxon>Theropoda</taxon>
        <taxon>Coelurosauria</taxon>
        <taxon>Aves</taxon>
        <taxon>Neognathae</taxon>
        <taxon>Neoaves</taxon>
        <taxon>Telluraves</taxon>
        <taxon>Australaves</taxon>
        <taxon>Passeriformes</taxon>
        <taxon>Sturnidae</taxon>
        <taxon>Lamprotornis</taxon>
    </lineage>
</organism>
<feature type="non-terminal residue" evidence="7">
    <location>
        <position position="851"/>
    </location>
</feature>
<dbReference type="AlphaFoldDB" id="A0A835P314"/>
<dbReference type="CDD" id="cd07042">
    <property type="entry name" value="STAS_SulP_like_sulfate_transporter"/>
    <property type="match status" value="1"/>
</dbReference>
<dbReference type="InterPro" id="IPR001902">
    <property type="entry name" value="SLC26A/SulP_fam"/>
</dbReference>
<reference evidence="8" key="3">
    <citation type="submission" date="2022-01" db="EMBL/GenBank/DDBJ databases">
        <authorList>
            <person name="Rubenstein D.R."/>
        </authorList>
    </citation>
    <scope>NUCLEOTIDE SEQUENCE</scope>
    <source>
        <strain evidence="8">SS15</strain>
        <tissue evidence="8">Liver</tissue>
    </source>
</reference>
<evidence type="ECO:0000256" key="2">
    <source>
        <dbReference type="ARBA" id="ARBA00022692"/>
    </source>
</evidence>
<dbReference type="GO" id="GO:0008271">
    <property type="term" value="F:secondary active sulfate transmembrane transporter activity"/>
    <property type="evidence" value="ECO:0007669"/>
    <property type="project" value="InterPro"/>
</dbReference>
<protein>
    <submittedName>
        <fullName evidence="7">Pendrin</fullName>
    </submittedName>
</protein>
<dbReference type="Pfam" id="PF01740">
    <property type="entry name" value="STAS"/>
    <property type="match status" value="1"/>
</dbReference>
<dbReference type="OrthoDB" id="288203at2759"/>
<evidence type="ECO:0000256" key="1">
    <source>
        <dbReference type="ARBA" id="ARBA00004141"/>
    </source>
</evidence>
<feature type="transmembrane region" description="Helical" evidence="5">
    <location>
        <begin position="401"/>
        <end position="428"/>
    </location>
</feature>
<dbReference type="InterPro" id="IPR018045">
    <property type="entry name" value="S04_transporter_CS"/>
</dbReference>
<evidence type="ECO:0000313" key="8">
    <source>
        <dbReference type="EMBL" id="KAI1239435.1"/>
    </source>
</evidence>
<feature type="transmembrane region" description="Helical" evidence="5">
    <location>
        <begin position="332"/>
        <end position="354"/>
    </location>
</feature>
<feature type="non-terminal residue" evidence="7">
    <location>
        <position position="1"/>
    </location>
</feature>
<dbReference type="PANTHER" id="PTHR11814">
    <property type="entry name" value="SULFATE TRANSPORTER"/>
    <property type="match status" value="1"/>
</dbReference>
<accession>A0A835P314</accession>
<keyword evidence="9" id="KW-1185">Reference proteome</keyword>
<dbReference type="InterPro" id="IPR002645">
    <property type="entry name" value="STAS_dom"/>
</dbReference>
<name>A0A835P314_9PASS</name>
<dbReference type="PROSITE" id="PS50801">
    <property type="entry name" value="STAS"/>
    <property type="match status" value="1"/>
</dbReference>
<keyword evidence="2 5" id="KW-0812">Transmembrane</keyword>
<reference evidence="7" key="1">
    <citation type="submission" date="2020-10" db="EMBL/GenBank/DDBJ databases">
        <title>Feather gene expression reveals the developmental basis of iridescence in African starlings.</title>
        <authorList>
            <person name="Rubenstein D.R."/>
        </authorList>
    </citation>
    <scope>NUCLEOTIDE SEQUENCE</scope>
    <source>
        <strain evidence="7">SS15</strain>
        <tissue evidence="7">Liver</tissue>
    </source>
</reference>
<evidence type="ECO:0000256" key="5">
    <source>
        <dbReference type="SAM" id="Phobius"/>
    </source>
</evidence>
<keyword evidence="4 5" id="KW-0472">Membrane</keyword>
<dbReference type="SUPFAM" id="SSF52091">
    <property type="entry name" value="SpoIIaa-like"/>
    <property type="match status" value="1"/>
</dbReference>
<feature type="transmembrane region" description="Helical" evidence="5">
    <location>
        <begin position="216"/>
        <end position="233"/>
    </location>
</feature>
<feature type="transmembrane region" description="Helical" evidence="5">
    <location>
        <begin position="369"/>
        <end position="389"/>
    </location>
</feature>
<reference evidence="8 9" key="2">
    <citation type="journal article" date="2021" name="J. Hered.">
        <title>Feather Gene Expression Elucidates the Developmental Basis of Plumage Iridescence in African Starlings.</title>
        <authorList>
            <person name="Rubenstein D.R."/>
            <person name="Corvelo A."/>
            <person name="MacManes M.D."/>
            <person name="Maia R."/>
            <person name="Narzisi G."/>
            <person name="Rousaki A."/>
            <person name="Vandenabeele P."/>
            <person name="Shawkey M.D."/>
            <person name="Solomon J."/>
        </authorList>
    </citation>
    <scope>NUCLEOTIDE SEQUENCE [LARGE SCALE GENOMIC DNA]</scope>
    <source>
        <strain evidence="8">SS15</strain>
    </source>
</reference>
<sequence length="851" mass="94573">CSRKRAFQIAKSFLPILEWLPNYRVKEWLISDIISGISTGLVATLQGLAYALLVAVPVGYGLYSAFFPILTYFFLGTSRHISVGPFPVVSLMVGSVVLSMAPDENFLIEGSNATGTNGTGALIDTESRDAERVLIASTLTFLVGILQVIFGVLQIGFIVRYLADPLVGGFTTAAAFQVLVSQLKIVLNVSTKNYNGVLSIIYTLVETFEKIGTTNIADLIAGLLTIFVCMVVKEINDRFKHKIPIPIPIEVIVTIVATGISYAADLEKKYNAGIVKSIPRGFLPPEPPNVSLFSQMIAASFSIAIVAYAIAVSVGKVYATKYDYAIDGNQEFIAFGFSNIFSGAFSCFVATTALSRTAVQESTGGKTQSVLAAVVIANLKGMFMQVFDVPRLWRQNKVDAMIWVFTCIASIILGLDLGLLAGLLFGLLTVVLRVQFPSWGGFGNIPGTDIYKKVKDYKNVIEPEGVKILKFSSPIFYANIDGLKSSLKSTVGFDAVKVYNKRLKALRKIQKLIKKGKLKATKNGIISEPGINNEAFETDEEPEDNQDLQVPTKEVEIQVDWNSELPVKVNIPKVPIHSLILDFGAVTFLDIVAVRSIKTIIKEFERIDVRVYFASYQDNLISQLERGAFFDDTVRKDIFFLTVHDAVLYIRNQMTYSDNQDPIFEKISLMQESKEPIDFTEASQPDDELDVQEEILANLIPEIFWTLILQALSAMIYINKKENQKTIVKDVLSFGTSEAEVALHFYQCVQDEKLLCGLPRRVEETKIFGWQAFCSVFVQSLLIVMQDTFYGKDDKKMVAVTLFFFLKKTSPLLLFVNSYYGKAYYEGISVMLPLGLRITKDKRENLFPLPC</sequence>
<feature type="domain" description="STAS" evidence="6">
    <location>
        <begin position="456"/>
        <end position="650"/>
    </location>
</feature>
<dbReference type="InterPro" id="IPR011547">
    <property type="entry name" value="SLC26A/SulP_dom"/>
</dbReference>
<evidence type="ECO:0000256" key="4">
    <source>
        <dbReference type="ARBA" id="ARBA00023136"/>
    </source>
</evidence>
<dbReference type="EMBL" id="JADDUC020000005">
    <property type="protein sequence ID" value="KAI1239435.1"/>
    <property type="molecule type" value="Genomic_DNA"/>
</dbReference>
<dbReference type="InterPro" id="IPR036513">
    <property type="entry name" value="STAS_dom_sf"/>
</dbReference>
<dbReference type="Pfam" id="PF00916">
    <property type="entry name" value="Sulfate_transp"/>
    <property type="match status" value="1"/>
</dbReference>
<comment type="caution">
    <text evidence="7">The sequence shown here is derived from an EMBL/GenBank/DDBJ whole genome shotgun (WGS) entry which is preliminary data.</text>
</comment>
<feature type="transmembrane region" description="Helical" evidence="5">
    <location>
        <begin position="134"/>
        <end position="159"/>
    </location>
</feature>